<comment type="catalytic activity">
    <reaction evidence="1 4 5">
        <text>[protein]-peptidylproline (omega=180) = [protein]-peptidylproline (omega=0)</text>
        <dbReference type="Rhea" id="RHEA:16237"/>
        <dbReference type="Rhea" id="RHEA-COMP:10747"/>
        <dbReference type="Rhea" id="RHEA-COMP:10748"/>
        <dbReference type="ChEBI" id="CHEBI:83833"/>
        <dbReference type="ChEBI" id="CHEBI:83834"/>
        <dbReference type="EC" id="5.2.1.8"/>
    </reaction>
</comment>
<dbReference type="PIRSF" id="PIRSF001473">
    <property type="entry name" value="FK506-bp_FPR3"/>
    <property type="match status" value="1"/>
</dbReference>
<name>A0A9D4TNB4_CHLVU</name>
<dbReference type="Pfam" id="PF17800">
    <property type="entry name" value="NPL"/>
    <property type="match status" value="1"/>
</dbReference>
<evidence type="ECO:0000256" key="4">
    <source>
        <dbReference type="PIRNR" id="PIRNR001473"/>
    </source>
</evidence>
<evidence type="ECO:0000256" key="2">
    <source>
        <dbReference type="ARBA" id="ARBA00023110"/>
    </source>
</evidence>
<dbReference type="InterPro" id="IPR036824">
    <property type="entry name" value="Nucleoplasmin_core_dom_sf"/>
</dbReference>
<dbReference type="InterPro" id="IPR041232">
    <property type="entry name" value="NPL"/>
</dbReference>
<feature type="compositionally biased region" description="Low complexity" evidence="6">
    <location>
        <begin position="183"/>
        <end position="197"/>
    </location>
</feature>
<dbReference type="InterPro" id="IPR023566">
    <property type="entry name" value="PPIase_Fpr3/Fpr4-like"/>
</dbReference>
<evidence type="ECO:0000256" key="5">
    <source>
        <dbReference type="PROSITE-ProRule" id="PRU00277"/>
    </source>
</evidence>
<dbReference type="PANTHER" id="PTHR43811">
    <property type="entry name" value="FKBP-TYPE PEPTIDYL-PROLYL CIS-TRANS ISOMERASE FKPA"/>
    <property type="match status" value="1"/>
</dbReference>
<comment type="similarity">
    <text evidence="4">Belongs to the FKBP-type PPIase family.</text>
</comment>
<feature type="domain" description="PPIase FKBP-type" evidence="7">
    <location>
        <begin position="339"/>
        <end position="427"/>
    </location>
</feature>
<feature type="region of interest" description="Disordered" evidence="6">
    <location>
        <begin position="99"/>
        <end position="164"/>
    </location>
</feature>
<dbReference type="Gene3D" id="2.60.120.340">
    <property type="entry name" value="Nucleoplasmin core domain"/>
    <property type="match status" value="1"/>
</dbReference>
<protein>
    <recommendedName>
        <fullName evidence="4">FK506-binding protein</fullName>
        <ecNumber evidence="4">5.2.1.8</ecNumber>
    </recommendedName>
</protein>
<feature type="compositionally biased region" description="Acidic residues" evidence="6">
    <location>
        <begin position="136"/>
        <end position="158"/>
    </location>
</feature>
<dbReference type="EMBL" id="SIDB01000007">
    <property type="protein sequence ID" value="KAI3430351.1"/>
    <property type="molecule type" value="Genomic_DNA"/>
</dbReference>
<evidence type="ECO:0000259" key="7">
    <source>
        <dbReference type="PROSITE" id="PS50059"/>
    </source>
</evidence>
<feature type="compositionally biased region" description="Acidic residues" evidence="6">
    <location>
        <begin position="100"/>
        <end position="112"/>
    </location>
</feature>
<feature type="region of interest" description="Disordered" evidence="6">
    <location>
        <begin position="183"/>
        <end position="316"/>
    </location>
</feature>
<accession>A0A9D4TNB4</accession>
<comment type="caution">
    <text evidence="8">The sequence shown here is derived from an EMBL/GenBank/DDBJ whole genome shotgun (WGS) entry which is preliminary data.</text>
</comment>
<evidence type="ECO:0000313" key="9">
    <source>
        <dbReference type="Proteomes" id="UP001055712"/>
    </source>
</evidence>
<dbReference type="GO" id="GO:0003755">
    <property type="term" value="F:peptidyl-prolyl cis-trans isomerase activity"/>
    <property type="evidence" value="ECO:0007669"/>
    <property type="project" value="UniProtKB-KW"/>
</dbReference>
<dbReference type="Gene3D" id="3.10.50.40">
    <property type="match status" value="1"/>
</dbReference>
<proteinExistence type="inferred from homology"/>
<dbReference type="GO" id="GO:0005634">
    <property type="term" value="C:nucleus"/>
    <property type="evidence" value="ECO:0007669"/>
    <property type="project" value="UniProtKB-ARBA"/>
</dbReference>
<dbReference type="PROSITE" id="PS50059">
    <property type="entry name" value="FKBP_PPIASE"/>
    <property type="match status" value="1"/>
</dbReference>
<evidence type="ECO:0000313" key="8">
    <source>
        <dbReference type="EMBL" id="KAI3430351.1"/>
    </source>
</evidence>
<feature type="compositionally biased region" description="Low complexity" evidence="6">
    <location>
        <begin position="252"/>
        <end position="304"/>
    </location>
</feature>
<dbReference type="FunFam" id="3.10.50.40:FF:000006">
    <property type="entry name" value="Peptidyl-prolyl cis-trans isomerase"/>
    <property type="match status" value="1"/>
</dbReference>
<dbReference type="EC" id="5.2.1.8" evidence="4"/>
<dbReference type="Pfam" id="PF00254">
    <property type="entry name" value="FKBP_C"/>
    <property type="match status" value="1"/>
</dbReference>
<evidence type="ECO:0000256" key="1">
    <source>
        <dbReference type="ARBA" id="ARBA00000971"/>
    </source>
</evidence>
<keyword evidence="3 4" id="KW-0413">Isomerase</keyword>
<dbReference type="InterPro" id="IPR046357">
    <property type="entry name" value="PPIase_dom_sf"/>
</dbReference>
<dbReference type="InterPro" id="IPR001179">
    <property type="entry name" value="PPIase_FKBP_dom"/>
</dbReference>
<dbReference type="SUPFAM" id="SSF69203">
    <property type="entry name" value="Nucleoplasmin-like core domain"/>
    <property type="match status" value="1"/>
</dbReference>
<reference evidence="8" key="2">
    <citation type="submission" date="2020-11" db="EMBL/GenBank/DDBJ databases">
        <authorList>
            <person name="Cecchin M."/>
            <person name="Marcolungo L."/>
            <person name="Rossato M."/>
            <person name="Girolomoni L."/>
            <person name="Cosentino E."/>
            <person name="Cuine S."/>
            <person name="Li-Beisson Y."/>
            <person name="Delledonne M."/>
            <person name="Ballottari M."/>
        </authorList>
    </citation>
    <scope>NUCLEOTIDE SEQUENCE</scope>
    <source>
        <strain evidence="8">211/11P</strain>
        <tissue evidence="8">Whole cell</tissue>
    </source>
</reference>
<reference evidence="8" key="1">
    <citation type="journal article" date="2019" name="Plant J.">
        <title>Chlorella vulgaris genome assembly and annotation reveals the molecular basis for metabolic acclimation to high light conditions.</title>
        <authorList>
            <person name="Cecchin M."/>
            <person name="Marcolungo L."/>
            <person name="Rossato M."/>
            <person name="Girolomoni L."/>
            <person name="Cosentino E."/>
            <person name="Cuine S."/>
            <person name="Li-Beisson Y."/>
            <person name="Delledonne M."/>
            <person name="Ballottari M."/>
        </authorList>
    </citation>
    <scope>NUCLEOTIDE SEQUENCE</scope>
    <source>
        <strain evidence="8">211/11P</strain>
    </source>
</reference>
<dbReference type="OrthoDB" id="1902587at2759"/>
<feature type="compositionally biased region" description="Acidic residues" evidence="6">
    <location>
        <begin position="198"/>
        <end position="237"/>
    </location>
</feature>
<dbReference type="AlphaFoldDB" id="A0A9D4TNB4"/>
<keyword evidence="2 4" id="KW-0697">Rotamase</keyword>
<keyword evidence="9" id="KW-1185">Reference proteome</keyword>
<evidence type="ECO:0000256" key="6">
    <source>
        <dbReference type="SAM" id="MobiDB-lite"/>
    </source>
</evidence>
<sequence>MAFWGCEIKPGKAMPFVPPPEAAKLHLSQACLSNKAKPGTKASLKVRVSDEGEQLLVCSLREGGTESIGLDLIFDQYTEFTVEGGAAIHLTGYFMPEYEMGGEESSDDDEQGLEGYAPGQLLGYDDNGMPVLAGEYDSEDDSDYESEEGDEEDSEEDGNPPRRITIEDITELEAAMRREQKALAGVAQQANGAVAADSSDDDVALSDQEGDSDEDDDVALSEGEDEEESEEGEEEEAQVAAQLPGQKRKAEQQPAAKQQPKQAKQAAATGTPATAAQQRQQAAPGTADKQQQQQQKQQKAAAAATPASAGKTKVRTFPNGFEIEDLKMGRPDGKLAKAGKKVVMRYVGRLKSNGKIFDQTKGAATFSFRLGVGEVIKGWDRGVEGMRVGDKRRLTIPPAMAYGSSGVRGTIPSNATLTFEVELVDVK</sequence>
<dbReference type="PANTHER" id="PTHR43811:SF19">
    <property type="entry name" value="39 KDA FK506-BINDING NUCLEAR PROTEIN"/>
    <property type="match status" value="1"/>
</dbReference>
<gene>
    <name evidence="8" type="ORF">D9Q98_004946</name>
</gene>
<organism evidence="8 9">
    <name type="scientific">Chlorella vulgaris</name>
    <name type="common">Green alga</name>
    <dbReference type="NCBI Taxonomy" id="3077"/>
    <lineage>
        <taxon>Eukaryota</taxon>
        <taxon>Viridiplantae</taxon>
        <taxon>Chlorophyta</taxon>
        <taxon>core chlorophytes</taxon>
        <taxon>Trebouxiophyceae</taxon>
        <taxon>Chlorellales</taxon>
        <taxon>Chlorellaceae</taxon>
        <taxon>Chlorella clade</taxon>
        <taxon>Chlorella</taxon>
    </lineage>
</organism>
<evidence type="ECO:0000256" key="3">
    <source>
        <dbReference type="ARBA" id="ARBA00023235"/>
    </source>
</evidence>
<dbReference type="SUPFAM" id="SSF54534">
    <property type="entry name" value="FKBP-like"/>
    <property type="match status" value="1"/>
</dbReference>
<dbReference type="Proteomes" id="UP001055712">
    <property type="component" value="Unassembled WGS sequence"/>
</dbReference>